<comment type="caution">
    <text evidence="1">The sequence shown here is derived from an EMBL/GenBank/DDBJ whole genome shotgun (WGS) entry which is preliminary data.</text>
</comment>
<accession>A0A9J5YEC8</accession>
<reference evidence="1 2" key="1">
    <citation type="submission" date="2020-09" db="EMBL/GenBank/DDBJ databases">
        <title>De no assembly of potato wild relative species, Solanum commersonii.</title>
        <authorList>
            <person name="Cho K."/>
        </authorList>
    </citation>
    <scope>NUCLEOTIDE SEQUENCE [LARGE SCALE GENOMIC DNA]</scope>
    <source>
        <strain evidence="1">LZ3.2</strain>
        <tissue evidence="1">Leaf</tissue>
    </source>
</reference>
<evidence type="ECO:0000313" key="2">
    <source>
        <dbReference type="Proteomes" id="UP000824120"/>
    </source>
</evidence>
<dbReference type="EMBL" id="JACXVP010000006">
    <property type="protein sequence ID" value="KAG5599091.1"/>
    <property type="molecule type" value="Genomic_DNA"/>
</dbReference>
<organism evidence="1 2">
    <name type="scientific">Solanum commersonii</name>
    <name type="common">Commerson's wild potato</name>
    <name type="synonym">Commerson's nightshade</name>
    <dbReference type="NCBI Taxonomy" id="4109"/>
    <lineage>
        <taxon>Eukaryota</taxon>
        <taxon>Viridiplantae</taxon>
        <taxon>Streptophyta</taxon>
        <taxon>Embryophyta</taxon>
        <taxon>Tracheophyta</taxon>
        <taxon>Spermatophyta</taxon>
        <taxon>Magnoliopsida</taxon>
        <taxon>eudicotyledons</taxon>
        <taxon>Gunneridae</taxon>
        <taxon>Pentapetalae</taxon>
        <taxon>asterids</taxon>
        <taxon>lamiids</taxon>
        <taxon>Solanales</taxon>
        <taxon>Solanaceae</taxon>
        <taxon>Solanoideae</taxon>
        <taxon>Solaneae</taxon>
        <taxon>Solanum</taxon>
    </lineage>
</organism>
<name>A0A9J5YEC8_SOLCO</name>
<dbReference type="Proteomes" id="UP000824120">
    <property type="component" value="Chromosome 6"/>
</dbReference>
<evidence type="ECO:0000313" key="1">
    <source>
        <dbReference type="EMBL" id="KAG5599091.1"/>
    </source>
</evidence>
<sequence length="66" mass="7672">MIPYSHKEINQLKIRNQMQRSHSKKGTQCISLKIKKVFLRLVMGLSAKGFHYYATPWVKGDFSCIS</sequence>
<gene>
    <name evidence="1" type="ORF">H5410_030461</name>
</gene>
<keyword evidence="2" id="KW-1185">Reference proteome</keyword>
<protein>
    <submittedName>
        <fullName evidence="1">Uncharacterized protein</fullName>
    </submittedName>
</protein>
<dbReference type="AlphaFoldDB" id="A0A9J5YEC8"/>
<proteinExistence type="predicted"/>